<dbReference type="SUPFAM" id="SSF53474">
    <property type="entry name" value="alpha/beta-Hydrolases"/>
    <property type="match status" value="2"/>
</dbReference>
<evidence type="ECO:0000256" key="5">
    <source>
        <dbReference type="SAM" id="SignalP"/>
    </source>
</evidence>
<accession>A0A4U7L1B4</accession>
<dbReference type="OrthoDB" id="2425929at2759"/>
<dbReference type="Proteomes" id="UP000306050">
    <property type="component" value="Chromosome SGRAM_13"/>
</dbReference>
<sequence length="407" mass="42108">MRLFVSLLVTSLLLASKSFTQGLPPWTSAQGGQPSNGESAPHAVDPLASGNHWSPMPGPAMPPNNGATGGGWRPFGSPGGQQGVARSPGPSQPGQDGGIPTLPFGASGGGIPGMPSAPGAGASGMVQGGGDSQLKQETEFPGQPTKALMYTYVPKSFGNGGAIVVALHHCGGTAPGFFQEMSGSGWAKMADEKGFLMIFGQSPEGSGKCWDVSSRASLKHDGGGDTNTVANMVKFAQKKYGAGDKVFAVGQSSGAMLSQALAATYPSLFVAAASFSGVPAGCFRTDKITGADWNSTCTDGSLNEPVEYWKQQARGMFPGYKGHYPRMLIVHGTNDAVINFNDHVEATKQWCGLHGFDPKSPAKKDTLPSLPNFEVSEYGSCVKAVTAKGVTHDNPARADLTCEFFGL</sequence>
<organism evidence="6 7">
    <name type="scientific">Sporisorium graminicola</name>
    <dbReference type="NCBI Taxonomy" id="280036"/>
    <lineage>
        <taxon>Eukaryota</taxon>
        <taxon>Fungi</taxon>
        <taxon>Dikarya</taxon>
        <taxon>Basidiomycota</taxon>
        <taxon>Ustilaginomycotina</taxon>
        <taxon>Ustilaginomycetes</taxon>
        <taxon>Ustilaginales</taxon>
        <taxon>Ustilaginaceae</taxon>
        <taxon>Sporisorium</taxon>
    </lineage>
</organism>
<protein>
    <submittedName>
        <fullName evidence="6">Uncharacterized protein</fullName>
    </submittedName>
</protein>
<feature type="chain" id="PRO_5039523872" evidence="5">
    <location>
        <begin position="23"/>
        <end position="407"/>
    </location>
</feature>
<feature type="signal peptide" evidence="5">
    <location>
        <begin position="1"/>
        <end position="22"/>
    </location>
</feature>
<comment type="caution">
    <text evidence="6">The sequence shown here is derived from an EMBL/GenBank/DDBJ whole genome shotgun (WGS) entry which is preliminary data.</text>
</comment>
<dbReference type="InterPro" id="IPR029058">
    <property type="entry name" value="AB_hydrolase_fold"/>
</dbReference>
<dbReference type="Gene3D" id="3.40.50.1820">
    <property type="entry name" value="alpha/beta hydrolase"/>
    <property type="match status" value="1"/>
</dbReference>
<keyword evidence="7" id="KW-1185">Reference proteome</keyword>
<dbReference type="InterPro" id="IPR050955">
    <property type="entry name" value="Plant_Biomass_Hydrol_Est"/>
</dbReference>
<keyword evidence="1" id="KW-0719">Serine esterase</keyword>
<feature type="compositionally biased region" description="Low complexity" evidence="4">
    <location>
        <begin position="87"/>
        <end position="100"/>
    </location>
</feature>
<dbReference type="PANTHER" id="PTHR43037:SF5">
    <property type="entry name" value="FERULOYL ESTERASE"/>
    <property type="match status" value="1"/>
</dbReference>
<gene>
    <name evidence="6" type="ORF">EX895_002253</name>
</gene>
<dbReference type="PANTHER" id="PTHR43037">
    <property type="entry name" value="UNNAMED PRODUCT-RELATED"/>
    <property type="match status" value="1"/>
</dbReference>
<dbReference type="GeneID" id="40725148"/>
<feature type="region of interest" description="Disordered" evidence="4">
    <location>
        <begin position="25"/>
        <end position="138"/>
    </location>
</feature>
<evidence type="ECO:0000256" key="3">
    <source>
        <dbReference type="ARBA" id="ARBA00022801"/>
    </source>
</evidence>
<feature type="compositionally biased region" description="Gly residues" evidence="4">
    <location>
        <begin position="67"/>
        <end position="82"/>
    </location>
</feature>
<feature type="compositionally biased region" description="Low complexity" evidence="4">
    <location>
        <begin position="113"/>
        <end position="125"/>
    </location>
</feature>
<keyword evidence="2 5" id="KW-0732">Signal</keyword>
<feature type="compositionally biased region" description="Polar residues" evidence="4">
    <location>
        <begin position="27"/>
        <end position="38"/>
    </location>
</feature>
<dbReference type="AlphaFoldDB" id="A0A4U7L1B4"/>
<keyword evidence="3" id="KW-0378">Hydrolase</keyword>
<dbReference type="EMBL" id="SRRM01000006">
    <property type="protein sequence ID" value="TKY89012.1"/>
    <property type="molecule type" value="Genomic_DNA"/>
</dbReference>
<dbReference type="RefSeq" id="XP_029740997.1">
    <property type="nucleotide sequence ID" value="XM_029882852.1"/>
</dbReference>
<evidence type="ECO:0000313" key="7">
    <source>
        <dbReference type="Proteomes" id="UP000306050"/>
    </source>
</evidence>
<evidence type="ECO:0000256" key="4">
    <source>
        <dbReference type="SAM" id="MobiDB-lite"/>
    </source>
</evidence>
<name>A0A4U7L1B4_9BASI</name>
<proteinExistence type="predicted"/>
<dbReference type="InterPro" id="IPR010126">
    <property type="entry name" value="Esterase_phb"/>
</dbReference>
<dbReference type="GO" id="GO:0005576">
    <property type="term" value="C:extracellular region"/>
    <property type="evidence" value="ECO:0007669"/>
    <property type="project" value="InterPro"/>
</dbReference>
<evidence type="ECO:0000256" key="1">
    <source>
        <dbReference type="ARBA" id="ARBA00022487"/>
    </source>
</evidence>
<evidence type="ECO:0000313" key="6">
    <source>
        <dbReference type="EMBL" id="TKY89012.1"/>
    </source>
</evidence>
<reference evidence="6 7" key="1">
    <citation type="submission" date="2019-05" db="EMBL/GenBank/DDBJ databases">
        <title>Sporisorium graminicola CBS 10092 draft sequencing and annotation.</title>
        <authorList>
            <person name="Solano-Gonzalez S."/>
            <person name="Caddick M.X."/>
            <person name="Darby A."/>
        </authorList>
    </citation>
    <scope>NUCLEOTIDE SEQUENCE [LARGE SCALE GENOMIC DNA]</scope>
    <source>
        <strain evidence="6 7">CBS 10092</strain>
    </source>
</reference>
<dbReference type="KEGG" id="sgra:EX895_002253"/>
<dbReference type="Pfam" id="PF10503">
    <property type="entry name" value="Esterase_PHB"/>
    <property type="match status" value="1"/>
</dbReference>
<dbReference type="GO" id="GO:0052689">
    <property type="term" value="F:carboxylic ester hydrolase activity"/>
    <property type="evidence" value="ECO:0007669"/>
    <property type="project" value="UniProtKB-KW"/>
</dbReference>
<evidence type="ECO:0000256" key="2">
    <source>
        <dbReference type="ARBA" id="ARBA00022729"/>
    </source>
</evidence>